<dbReference type="InterPro" id="IPR003736">
    <property type="entry name" value="PAAI_dom"/>
</dbReference>
<dbReference type="PANTHER" id="PTHR21660:SF1">
    <property type="entry name" value="ACYL-COENZYME A THIOESTERASE 13"/>
    <property type="match status" value="1"/>
</dbReference>
<comment type="caution">
    <text evidence="4">The sequence shown here is derived from an EMBL/GenBank/DDBJ whole genome shotgun (WGS) entry which is preliminary data.</text>
</comment>
<dbReference type="InterPro" id="IPR006683">
    <property type="entry name" value="Thioestr_dom"/>
</dbReference>
<dbReference type="NCBIfam" id="TIGR00369">
    <property type="entry name" value="unchar_dom_1"/>
    <property type="match status" value="1"/>
</dbReference>
<dbReference type="GO" id="GO:0047617">
    <property type="term" value="F:fatty acyl-CoA hydrolase activity"/>
    <property type="evidence" value="ECO:0007669"/>
    <property type="project" value="InterPro"/>
</dbReference>
<evidence type="ECO:0000256" key="1">
    <source>
        <dbReference type="ARBA" id="ARBA00008324"/>
    </source>
</evidence>
<keyword evidence="2" id="KW-0378">Hydrolase</keyword>
<evidence type="ECO:0000256" key="2">
    <source>
        <dbReference type="ARBA" id="ARBA00022801"/>
    </source>
</evidence>
<evidence type="ECO:0000259" key="3">
    <source>
        <dbReference type="Pfam" id="PF03061"/>
    </source>
</evidence>
<dbReference type="Proteomes" id="UP000257144">
    <property type="component" value="Unassembled WGS sequence"/>
</dbReference>
<dbReference type="SUPFAM" id="SSF54637">
    <property type="entry name" value="Thioesterase/thiol ester dehydrase-isomerase"/>
    <property type="match status" value="1"/>
</dbReference>
<evidence type="ECO:0000313" key="5">
    <source>
        <dbReference type="Proteomes" id="UP000257144"/>
    </source>
</evidence>
<comment type="similarity">
    <text evidence="1">Belongs to the thioesterase PaaI family.</text>
</comment>
<dbReference type="Gene3D" id="3.10.129.10">
    <property type="entry name" value="Hotdog Thioesterase"/>
    <property type="match status" value="1"/>
</dbReference>
<feature type="domain" description="Thioesterase" evidence="3">
    <location>
        <begin position="61"/>
        <end position="136"/>
    </location>
</feature>
<dbReference type="AlphaFoldDB" id="A0A3D8GWZ0"/>
<protein>
    <submittedName>
        <fullName evidence="4">PaaI family thioesterase</fullName>
    </submittedName>
</protein>
<sequence length="154" mass="16371">MDKADETGLKAMAHVLKGMNNKLEGKSTTYIGGILQYKKNPDDSIWEMTIPINPVLYNSLGIVHGGITATLADSAMGTLANMLAPEGYGAVTSQLNIHYLAPGIGDTLRCRAEIAHQGKNTMVVSAEIFRADGKKAAQATGSFFIVEKKVSSGE</sequence>
<dbReference type="InterPro" id="IPR039298">
    <property type="entry name" value="ACOT13"/>
</dbReference>
<organism evidence="4 5">
    <name type="scientific">Neobacillus piezotolerans</name>
    <dbReference type="NCBI Taxonomy" id="2259171"/>
    <lineage>
        <taxon>Bacteria</taxon>
        <taxon>Bacillati</taxon>
        <taxon>Bacillota</taxon>
        <taxon>Bacilli</taxon>
        <taxon>Bacillales</taxon>
        <taxon>Bacillaceae</taxon>
        <taxon>Neobacillus</taxon>
    </lineage>
</organism>
<dbReference type="InterPro" id="IPR029069">
    <property type="entry name" value="HotDog_dom_sf"/>
</dbReference>
<accession>A0A3D8GWZ0</accession>
<reference evidence="4 5" key="1">
    <citation type="submission" date="2018-07" db="EMBL/GenBank/DDBJ databases">
        <title>Bacillus sp. YLB-04 draft genome sequence.</title>
        <authorList>
            <person name="Yu L."/>
            <person name="Tang X."/>
        </authorList>
    </citation>
    <scope>NUCLEOTIDE SEQUENCE [LARGE SCALE GENOMIC DNA]</scope>
    <source>
        <strain evidence="4 5">YLB-04</strain>
    </source>
</reference>
<gene>
    <name evidence="4" type="ORF">DRW41_02510</name>
</gene>
<name>A0A3D8GWZ0_9BACI</name>
<dbReference type="Pfam" id="PF03061">
    <property type="entry name" value="4HBT"/>
    <property type="match status" value="1"/>
</dbReference>
<dbReference type="EMBL" id="QNQT01000001">
    <property type="protein sequence ID" value="RDU38970.1"/>
    <property type="molecule type" value="Genomic_DNA"/>
</dbReference>
<evidence type="ECO:0000313" key="4">
    <source>
        <dbReference type="EMBL" id="RDU38970.1"/>
    </source>
</evidence>
<dbReference type="OrthoDB" id="2139465at2"/>
<dbReference type="CDD" id="cd03443">
    <property type="entry name" value="PaaI_thioesterase"/>
    <property type="match status" value="1"/>
</dbReference>
<proteinExistence type="inferred from homology"/>
<keyword evidence="5" id="KW-1185">Reference proteome</keyword>
<dbReference type="PANTHER" id="PTHR21660">
    <property type="entry name" value="THIOESTERASE SUPERFAMILY MEMBER-RELATED"/>
    <property type="match status" value="1"/>
</dbReference>